<keyword evidence="9" id="KW-0812">Transmembrane</keyword>
<keyword evidence="12" id="KW-1185">Reference proteome</keyword>
<protein>
    <recommendedName>
        <fullName evidence="7">peptidoglycan glycosyltransferase</fullName>
        <ecNumber evidence="7">2.4.99.28</ecNumber>
    </recommendedName>
</protein>
<feature type="domain" description="Glycosyl transferase family 51" evidence="10">
    <location>
        <begin position="150"/>
        <end position="345"/>
    </location>
</feature>
<evidence type="ECO:0000259" key="10">
    <source>
        <dbReference type="Pfam" id="PF00912"/>
    </source>
</evidence>
<evidence type="ECO:0000313" key="12">
    <source>
        <dbReference type="Proteomes" id="UP000323426"/>
    </source>
</evidence>
<comment type="caution">
    <text evidence="11">The sequence shown here is derived from an EMBL/GenBank/DDBJ whole genome shotgun (WGS) entry which is preliminary data.</text>
</comment>
<feature type="transmembrane region" description="Helical" evidence="9">
    <location>
        <begin position="21"/>
        <end position="43"/>
    </location>
</feature>
<organism evidence="11 12">
    <name type="scientific">Adhaeribacter rhizoryzae</name>
    <dbReference type="NCBI Taxonomy" id="2607907"/>
    <lineage>
        <taxon>Bacteria</taxon>
        <taxon>Pseudomonadati</taxon>
        <taxon>Bacteroidota</taxon>
        <taxon>Cytophagia</taxon>
        <taxon>Cytophagales</taxon>
        <taxon>Hymenobacteraceae</taxon>
        <taxon>Adhaeribacter</taxon>
    </lineage>
</organism>
<evidence type="ECO:0000313" key="11">
    <source>
        <dbReference type="EMBL" id="KAA5541713.1"/>
    </source>
</evidence>
<proteinExistence type="predicted"/>
<keyword evidence="5" id="KW-0808">Transferase</keyword>
<gene>
    <name evidence="11" type="ORF">F0145_20330</name>
</gene>
<dbReference type="GO" id="GO:0009252">
    <property type="term" value="P:peptidoglycan biosynthetic process"/>
    <property type="evidence" value="ECO:0007669"/>
    <property type="project" value="TreeGrafter"/>
</dbReference>
<dbReference type="GO" id="GO:0006508">
    <property type="term" value="P:proteolysis"/>
    <property type="evidence" value="ECO:0007669"/>
    <property type="project" value="UniProtKB-KW"/>
</dbReference>
<evidence type="ECO:0000256" key="2">
    <source>
        <dbReference type="ARBA" id="ARBA00022645"/>
    </source>
</evidence>
<evidence type="ECO:0000256" key="9">
    <source>
        <dbReference type="SAM" id="Phobius"/>
    </source>
</evidence>
<evidence type="ECO:0000256" key="4">
    <source>
        <dbReference type="ARBA" id="ARBA00022676"/>
    </source>
</evidence>
<dbReference type="GO" id="GO:0004180">
    <property type="term" value="F:carboxypeptidase activity"/>
    <property type="evidence" value="ECO:0007669"/>
    <property type="project" value="UniProtKB-KW"/>
</dbReference>
<dbReference type="Gene3D" id="3.40.710.10">
    <property type="entry name" value="DD-peptidase/beta-lactamase superfamily"/>
    <property type="match status" value="2"/>
</dbReference>
<dbReference type="GO" id="GO:0008955">
    <property type="term" value="F:peptidoglycan glycosyltransferase activity"/>
    <property type="evidence" value="ECO:0007669"/>
    <property type="project" value="UniProtKB-EC"/>
</dbReference>
<dbReference type="Pfam" id="PF00912">
    <property type="entry name" value="Transgly"/>
    <property type="match status" value="1"/>
</dbReference>
<reference evidence="11 12" key="1">
    <citation type="submission" date="2019-09" db="EMBL/GenBank/DDBJ databases">
        <title>Genome sequence and assembly of Adhaeribacter sp.</title>
        <authorList>
            <person name="Chhetri G."/>
        </authorList>
    </citation>
    <scope>NUCLEOTIDE SEQUENCE [LARGE SCALE GENOMIC DNA]</scope>
    <source>
        <strain evidence="11 12">DK36</strain>
    </source>
</reference>
<keyword evidence="9" id="KW-0472">Membrane</keyword>
<dbReference type="Gene3D" id="1.10.3810.10">
    <property type="entry name" value="Biosynthetic peptidoglycan transglycosylase-like"/>
    <property type="match status" value="1"/>
</dbReference>
<sequence>MLVSKSLPATQDREKIKRAFPLKWVLFGIMLLGFLAALGAVVYETQTSKLQARKISRYAASLTYTLKAGASNNIIYPSSGPFDKRLGYAKLPHLLERVGSHGMTIEYQSRFSPALLKYARRGLFSPYPEKHQAGLNIIDCQGQSVYHTPYPARVYASFDSIPPLVINALLFIENRELLDTAKPYLNPAVDWDRFMQAMLHEGAQYIGFDFKRMGGSTLATQIEKFRHSPGGVTANHSDKLRQMVSASVRAYQGGPETLWARQQIVLTYLNSVPLAAAPEYGEVHGLGDALWVWFGADFNQFNQLLQQPEATGDTLLAQGKALRQVVSLFIAQRRPNYYLEIKNHAELSALADSYLRLLANNGYISTALLNAGLSQKKDYRNFSQNSPVKAKETDKGVLMVRTHLSEMLAASLYDLDRFDLTATTTLQHDLQEQVSTYLNKLNDPAFAQANGLMGKYLLTPPQTREVRYSFTLYESTPQGNLVRVQTDNTNQPFDLNEGSKLELGSTAKLRVLVHYLEVIAEIHKRYANQPVNILQHALNQPQDNLSRWVLTYLLRTKDKSLPAILSAATERRYSASPWEVFFTGGGQHTFHNFENKDNGTRPTVREALQNSINLPFVRLMRDLVQYSIYQTTSNPVQLLGNDREPRRRKYLSRFADREGRMYLRRFWGKYQGKSDQARFTLFLNGLRKYPVRFAAVHRYLYPETDSVSFEKYLRKHFPSGKLTHKRIMKLYHRYGPEAYNLPDQGYIAGVHPLELWLLDYLQHNPDAKWQEVAEASREERQEVYKWLLRTRFKHARDSRIRTMLELDAFKDIQQRWKKLGYPFEQLVPSYATALGSSGDRPAALAELMGIILNKGIRQKNIRIEKLHFAARTPYETIVGLQPLAGEQVMVPEVAVAVQEVLSGVVDKGTAIRLQGGFTQADGSPLPVGGKTGTGDNRLVTVSAGGHRLTSRTINRTATFVFYLGHHHFGTLIAFVPGRDAAEFHFTSSLPIQVLRSMAPILEPYLEPGRGTLCHDGGEVAPEPVSETAKNIQPDEKARLNTKEYFKTNNIPPKRVAAGS</sequence>
<dbReference type="Proteomes" id="UP000323426">
    <property type="component" value="Unassembled WGS sequence"/>
</dbReference>
<dbReference type="InterPro" id="IPR023346">
    <property type="entry name" value="Lysozyme-like_dom_sf"/>
</dbReference>
<evidence type="ECO:0000256" key="3">
    <source>
        <dbReference type="ARBA" id="ARBA00022670"/>
    </source>
</evidence>
<keyword evidence="6" id="KW-0511">Multifunctional enzyme</keyword>
<evidence type="ECO:0000256" key="7">
    <source>
        <dbReference type="ARBA" id="ARBA00044770"/>
    </source>
</evidence>
<dbReference type="SUPFAM" id="SSF56601">
    <property type="entry name" value="beta-lactamase/transpeptidase-like"/>
    <property type="match status" value="2"/>
</dbReference>
<dbReference type="InterPro" id="IPR036950">
    <property type="entry name" value="PBP_transglycosylase"/>
</dbReference>
<dbReference type="InterPro" id="IPR012338">
    <property type="entry name" value="Beta-lactam/transpept-like"/>
</dbReference>
<dbReference type="EC" id="2.4.99.28" evidence="7"/>
<name>A0A5M6D309_9BACT</name>
<dbReference type="InterPro" id="IPR050396">
    <property type="entry name" value="Glycosyltr_51/Transpeptidase"/>
</dbReference>
<keyword evidence="9" id="KW-1133">Transmembrane helix</keyword>
<evidence type="ECO:0000256" key="8">
    <source>
        <dbReference type="ARBA" id="ARBA00049902"/>
    </source>
</evidence>
<dbReference type="PANTHER" id="PTHR32282:SF24">
    <property type="entry name" value="GLYCOSYL TRANSFERASE FAMILY 51 DOMAIN-CONTAINING PROTEIN"/>
    <property type="match status" value="1"/>
</dbReference>
<dbReference type="InterPro" id="IPR001264">
    <property type="entry name" value="Glyco_trans_51"/>
</dbReference>
<keyword evidence="4" id="KW-0328">Glycosyltransferase</keyword>
<dbReference type="AlphaFoldDB" id="A0A5M6D309"/>
<keyword evidence="3" id="KW-0378">Hydrolase</keyword>
<accession>A0A5M6D309</accession>
<comment type="catalytic activity">
    <reaction evidence="8">
        <text>[GlcNAc-(1-&gt;4)-Mur2Ac(oyl-L-Ala-gamma-D-Glu-L-Lys-D-Ala-D-Ala)](n)-di-trans,octa-cis-undecaprenyl diphosphate + beta-D-GlcNAc-(1-&gt;4)-Mur2Ac(oyl-L-Ala-gamma-D-Glu-L-Lys-D-Ala-D-Ala)-di-trans,octa-cis-undecaprenyl diphosphate = [GlcNAc-(1-&gt;4)-Mur2Ac(oyl-L-Ala-gamma-D-Glu-L-Lys-D-Ala-D-Ala)](n+1)-di-trans,octa-cis-undecaprenyl diphosphate + di-trans,octa-cis-undecaprenyl diphosphate + H(+)</text>
        <dbReference type="Rhea" id="RHEA:23708"/>
        <dbReference type="Rhea" id="RHEA-COMP:9602"/>
        <dbReference type="Rhea" id="RHEA-COMP:9603"/>
        <dbReference type="ChEBI" id="CHEBI:15378"/>
        <dbReference type="ChEBI" id="CHEBI:58405"/>
        <dbReference type="ChEBI" id="CHEBI:60033"/>
        <dbReference type="ChEBI" id="CHEBI:78435"/>
        <dbReference type="EC" id="2.4.99.28"/>
    </reaction>
</comment>
<evidence type="ECO:0000256" key="5">
    <source>
        <dbReference type="ARBA" id="ARBA00022679"/>
    </source>
</evidence>
<evidence type="ECO:0000256" key="1">
    <source>
        <dbReference type="ARBA" id="ARBA00004752"/>
    </source>
</evidence>
<keyword evidence="3" id="KW-0645">Protease</keyword>
<comment type="pathway">
    <text evidence="1">Cell wall biogenesis; peptidoglycan biosynthesis.</text>
</comment>
<dbReference type="EMBL" id="VWSF01000020">
    <property type="protein sequence ID" value="KAA5541713.1"/>
    <property type="molecule type" value="Genomic_DNA"/>
</dbReference>
<dbReference type="GO" id="GO:0030288">
    <property type="term" value="C:outer membrane-bounded periplasmic space"/>
    <property type="evidence" value="ECO:0007669"/>
    <property type="project" value="TreeGrafter"/>
</dbReference>
<evidence type="ECO:0000256" key="6">
    <source>
        <dbReference type="ARBA" id="ARBA00023268"/>
    </source>
</evidence>
<dbReference type="SUPFAM" id="SSF53955">
    <property type="entry name" value="Lysozyme-like"/>
    <property type="match status" value="1"/>
</dbReference>
<keyword evidence="2" id="KW-0121">Carboxypeptidase</keyword>
<dbReference type="PANTHER" id="PTHR32282">
    <property type="entry name" value="BINDING PROTEIN TRANSPEPTIDASE, PUTATIVE-RELATED"/>
    <property type="match status" value="1"/>
</dbReference>